<sequence length="369" mass="41144">MAMHTTPRTCRQCKASKKKCDRAKPICARCSRLSLPCAFDGDIESPSADIATKFEKVFERLEKLESQGCDPGKQQRASANTTITHDTNTIKWQLSPGLFQPSYMEVIASANVSHVLEKKNITMLDVAGKHLGTLCSFLPIISQERFSNRLHEAQELKPHGSFSILSLAIVLLTEDSISHPGGTPSSLKPVSEAYQVCKYHYSLLCSLNDPSIELIQAGLCIALYEHLQVIGDQEYLTIGGCARMASLLRLSPHISIMSEMASRHLPWEFSPISEPFDITGAFHNEYNHKAGNNRIMAVDLGHFKAEAEATHILYSLRKILHRDKPKELNETQIKQVTALGQRLEYLRAKVQNCHASHAAWRSELATILV</sequence>
<dbReference type="EMBL" id="JNOM01000709">
    <property type="protein sequence ID" value="KNG80074.1"/>
    <property type="molecule type" value="Genomic_DNA"/>
</dbReference>
<proteinExistence type="predicted"/>
<dbReference type="STRING" id="1509407.A0A0L1IKI5"/>
<dbReference type="CDD" id="cd00067">
    <property type="entry name" value="GAL4"/>
    <property type="match status" value="1"/>
</dbReference>
<dbReference type="PROSITE" id="PS00463">
    <property type="entry name" value="ZN2_CY6_FUNGAL_1"/>
    <property type="match status" value="1"/>
</dbReference>
<dbReference type="GeneID" id="26813281"/>
<dbReference type="GO" id="GO:0005634">
    <property type="term" value="C:nucleus"/>
    <property type="evidence" value="ECO:0007669"/>
    <property type="project" value="UniProtKB-SubCell"/>
</dbReference>
<dbReference type="InterPro" id="IPR001138">
    <property type="entry name" value="Zn2Cys6_DnaBD"/>
</dbReference>
<keyword evidence="3" id="KW-0805">Transcription regulation</keyword>
<dbReference type="PROSITE" id="PS50048">
    <property type="entry name" value="ZN2_CY6_FUNGAL_2"/>
    <property type="match status" value="1"/>
</dbReference>
<keyword evidence="5" id="KW-0804">Transcription</keyword>
<dbReference type="GO" id="GO:0003677">
    <property type="term" value="F:DNA binding"/>
    <property type="evidence" value="ECO:0007669"/>
    <property type="project" value="UniProtKB-KW"/>
</dbReference>
<keyword evidence="9" id="KW-1185">Reference proteome</keyword>
<evidence type="ECO:0000256" key="1">
    <source>
        <dbReference type="ARBA" id="ARBA00004123"/>
    </source>
</evidence>
<dbReference type="GO" id="GO:0000981">
    <property type="term" value="F:DNA-binding transcription factor activity, RNA polymerase II-specific"/>
    <property type="evidence" value="ECO:0007669"/>
    <property type="project" value="InterPro"/>
</dbReference>
<dbReference type="GO" id="GO:0009893">
    <property type="term" value="P:positive regulation of metabolic process"/>
    <property type="evidence" value="ECO:0007669"/>
    <property type="project" value="UniProtKB-ARBA"/>
</dbReference>
<evidence type="ECO:0000256" key="2">
    <source>
        <dbReference type="ARBA" id="ARBA00022723"/>
    </source>
</evidence>
<keyword evidence="4" id="KW-0238">DNA-binding</keyword>
<evidence type="ECO:0000259" key="7">
    <source>
        <dbReference type="PROSITE" id="PS50048"/>
    </source>
</evidence>
<dbReference type="InterPro" id="IPR036864">
    <property type="entry name" value="Zn2-C6_fun-type_DNA-bd_sf"/>
</dbReference>
<evidence type="ECO:0000256" key="5">
    <source>
        <dbReference type="ARBA" id="ARBA00023163"/>
    </source>
</evidence>
<evidence type="ECO:0000313" key="9">
    <source>
        <dbReference type="Proteomes" id="UP000037505"/>
    </source>
</evidence>
<dbReference type="GO" id="GO:0008270">
    <property type="term" value="F:zinc ion binding"/>
    <property type="evidence" value="ECO:0007669"/>
    <property type="project" value="InterPro"/>
</dbReference>
<evidence type="ECO:0000256" key="4">
    <source>
        <dbReference type="ARBA" id="ARBA00023125"/>
    </source>
</evidence>
<accession>A0A0L1IKI5</accession>
<dbReference type="InterPro" id="IPR050815">
    <property type="entry name" value="TF_fung"/>
</dbReference>
<evidence type="ECO:0000256" key="6">
    <source>
        <dbReference type="ARBA" id="ARBA00023242"/>
    </source>
</evidence>
<dbReference type="PANTHER" id="PTHR47338">
    <property type="entry name" value="ZN(II)2CYS6 TRANSCRIPTION FACTOR (EUROFUNG)-RELATED"/>
    <property type="match status" value="1"/>
</dbReference>
<name>A0A0L1IKI5_ASPN3</name>
<reference evidence="8 9" key="1">
    <citation type="submission" date="2014-06" db="EMBL/GenBank/DDBJ databases">
        <title>The Genome of the Aflatoxigenic Filamentous Fungus Aspergillus nomius.</title>
        <authorList>
            <person name="Moore M.G."/>
            <person name="Shannon B.M."/>
            <person name="Brian M.M."/>
        </authorList>
    </citation>
    <scope>NUCLEOTIDE SEQUENCE [LARGE SCALE GENOMIC DNA]</scope>
    <source>
        <strain evidence="8 9">NRRL 13137</strain>
    </source>
</reference>
<dbReference type="SMART" id="SM00066">
    <property type="entry name" value="GAL4"/>
    <property type="match status" value="1"/>
</dbReference>
<gene>
    <name evidence="8" type="ORF">ANOM_011477</name>
</gene>
<dbReference type="CDD" id="cd12148">
    <property type="entry name" value="fungal_TF_MHR"/>
    <property type="match status" value="1"/>
</dbReference>
<dbReference type="SUPFAM" id="SSF57701">
    <property type="entry name" value="Zn2/Cys6 DNA-binding domain"/>
    <property type="match status" value="1"/>
</dbReference>
<dbReference type="Gene3D" id="4.10.240.10">
    <property type="entry name" value="Zn(2)-C6 fungal-type DNA-binding domain"/>
    <property type="match status" value="1"/>
</dbReference>
<keyword evidence="2" id="KW-0479">Metal-binding</keyword>
<evidence type="ECO:0000256" key="3">
    <source>
        <dbReference type="ARBA" id="ARBA00023015"/>
    </source>
</evidence>
<dbReference type="OrthoDB" id="3862662at2759"/>
<dbReference type="PANTHER" id="PTHR47338:SF20">
    <property type="entry name" value="ZN(II)2CYS6 TRANSCRIPTION FACTOR (EUROFUNG)"/>
    <property type="match status" value="1"/>
</dbReference>
<evidence type="ECO:0000313" key="8">
    <source>
        <dbReference type="EMBL" id="KNG80074.1"/>
    </source>
</evidence>
<keyword evidence="6" id="KW-0539">Nucleus</keyword>
<dbReference type="RefSeq" id="XP_015400997.1">
    <property type="nucleotide sequence ID" value="XM_015556733.1"/>
</dbReference>
<protein>
    <recommendedName>
        <fullName evidence="7">Zn(2)-C6 fungal-type domain-containing protein</fullName>
    </recommendedName>
</protein>
<organism evidence="8 9">
    <name type="scientific">Aspergillus nomiae NRRL (strain ATCC 15546 / NRRL 13137 / CBS 260.88 / M93)</name>
    <dbReference type="NCBI Taxonomy" id="1509407"/>
    <lineage>
        <taxon>Eukaryota</taxon>
        <taxon>Fungi</taxon>
        <taxon>Dikarya</taxon>
        <taxon>Ascomycota</taxon>
        <taxon>Pezizomycotina</taxon>
        <taxon>Eurotiomycetes</taxon>
        <taxon>Eurotiomycetidae</taxon>
        <taxon>Eurotiales</taxon>
        <taxon>Aspergillaceae</taxon>
        <taxon>Aspergillus</taxon>
        <taxon>Aspergillus subgen. Circumdati</taxon>
    </lineage>
</organism>
<dbReference type="AlphaFoldDB" id="A0A0L1IKI5"/>
<comment type="subcellular location">
    <subcellularLocation>
        <location evidence="1">Nucleus</location>
    </subcellularLocation>
</comment>
<dbReference type="Proteomes" id="UP000037505">
    <property type="component" value="Unassembled WGS sequence"/>
</dbReference>
<dbReference type="Pfam" id="PF00172">
    <property type="entry name" value="Zn_clus"/>
    <property type="match status" value="1"/>
</dbReference>
<comment type="caution">
    <text evidence="8">The sequence shown here is derived from an EMBL/GenBank/DDBJ whole genome shotgun (WGS) entry which is preliminary data.</text>
</comment>
<feature type="domain" description="Zn(2)-C6 fungal-type" evidence="7">
    <location>
        <begin position="9"/>
        <end position="39"/>
    </location>
</feature>